<dbReference type="Proteomes" id="UP000483820">
    <property type="component" value="Chromosome IV"/>
</dbReference>
<keyword evidence="1" id="KW-0732">Signal</keyword>
<evidence type="ECO:0008006" key="4">
    <source>
        <dbReference type="Google" id="ProtNLM"/>
    </source>
</evidence>
<sequence length="182" mass="20801">MLQQLFVPVLFLMAVSGNPSEKECELEKQAAEKCTSEANMTSNTVNRDWNNYEKEIPKFEKWVKCVGEPVCPLNAKYFEGTKIMFNIFVRTAREPRPCLDKSEITSCRPEGEVECGDLSFYDCVTDIMKQSDACTQKDVNSYISFIPDTVRFCKVRKEIKELLGIPPSKIYEERGNNTKTAP</sequence>
<evidence type="ECO:0000313" key="3">
    <source>
        <dbReference type="Proteomes" id="UP000483820"/>
    </source>
</evidence>
<accession>A0A6A5GP08</accession>
<evidence type="ECO:0000313" key="2">
    <source>
        <dbReference type="EMBL" id="KAF1756451.1"/>
    </source>
</evidence>
<dbReference type="CTD" id="9825957"/>
<protein>
    <recommendedName>
        <fullName evidence="4">DUF19 domain-containing protein</fullName>
    </recommendedName>
</protein>
<reference evidence="2 3" key="1">
    <citation type="submission" date="2019-12" db="EMBL/GenBank/DDBJ databases">
        <title>Chromosome-level assembly of the Caenorhabditis remanei genome.</title>
        <authorList>
            <person name="Teterina A.A."/>
            <person name="Willis J.H."/>
            <person name="Phillips P.C."/>
        </authorList>
    </citation>
    <scope>NUCLEOTIDE SEQUENCE [LARGE SCALE GENOMIC DNA]</scope>
    <source>
        <strain evidence="2 3">PX506</strain>
        <tissue evidence="2">Whole organism</tissue>
    </source>
</reference>
<dbReference type="RefSeq" id="XP_003096995.2">
    <property type="nucleotide sequence ID" value="XM_003096947.2"/>
</dbReference>
<dbReference type="AlphaFoldDB" id="A0A6A5GP08"/>
<dbReference type="EMBL" id="WUAV01000004">
    <property type="protein sequence ID" value="KAF1756451.1"/>
    <property type="molecule type" value="Genomic_DNA"/>
</dbReference>
<evidence type="ECO:0000256" key="1">
    <source>
        <dbReference type="SAM" id="SignalP"/>
    </source>
</evidence>
<dbReference type="KEGG" id="crq:GCK72_012904"/>
<comment type="caution">
    <text evidence="2">The sequence shown here is derived from an EMBL/GenBank/DDBJ whole genome shotgun (WGS) entry which is preliminary data.</text>
</comment>
<feature type="chain" id="PRO_5025692528" description="DUF19 domain-containing protein" evidence="1">
    <location>
        <begin position="18"/>
        <end position="182"/>
    </location>
</feature>
<feature type="signal peptide" evidence="1">
    <location>
        <begin position="1"/>
        <end position="17"/>
    </location>
</feature>
<dbReference type="GeneID" id="9825957"/>
<proteinExistence type="predicted"/>
<organism evidence="2 3">
    <name type="scientific">Caenorhabditis remanei</name>
    <name type="common">Caenorhabditis vulgaris</name>
    <dbReference type="NCBI Taxonomy" id="31234"/>
    <lineage>
        <taxon>Eukaryota</taxon>
        <taxon>Metazoa</taxon>
        <taxon>Ecdysozoa</taxon>
        <taxon>Nematoda</taxon>
        <taxon>Chromadorea</taxon>
        <taxon>Rhabditida</taxon>
        <taxon>Rhabditina</taxon>
        <taxon>Rhabditomorpha</taxon>
        <taxon>Rhabditoidea</taxon>
        <taxon>Rhabditidae</taxon>
        <taxon>Peloderinae</taxon>
        <taxon>Caenorhabditis</taxon>
    </lineage>
</organism>
<name>A0A6A5GP08_CAERE</name>
<gene>
    <name evidence="2" type="ORF">GCK72_012904</name>
</gene>